<evidence type="ECO:0000256" key="1">
    <source>
        <dbReference type="SAM" id="MobiDB-lite"/>
    </source>
</evidence>
<protein>
    <submittedName>
        <fullName evidence="2">Uncharacterized protein</fullName>
    </submittedName>
</protein>
<dbReference type="GeneID" id="59286157"/>
<dbReference type="Proteomes" id="UP000578531">
    <property type="component" value="Unassembled WGS sequence"/>
</dbReference>
<evidence type="ECO:0000313" key="3">
    <source>
        <dbReference type="Proteomes" id="UP000578531"/>
    </source>
</evidence>
<feature type="compositionally biased region" description="Low complexity" evidence="1">
    <location>
        <begin position="315"/>
        <end position="335"/>
    </location>
</feature>
<proteinExistence type="predicted"/>
<dbReference type="RefSeq" id="XP_037166926.1">
    <property type="nucleotide sequence ID" value="XM_037306416.1"/>
</dbReference>
<sequence length="394" mass="43825">MDPRLDPKWDIRFPDASSRPKYGDKMISSYNLSFIYTCANYPDDDGLILADPENKRVFLATLRVLFGNTRTDIPYVVTTFEDSDHWITKKVAAVADKYIDELLADIQTLSSPEKEAQKRELNIRDSTFPNINSRKATREEILKIYAGACWYDPEGTGFEPAELRILLGALIGMKKGERVRAIPPFVRSFIEDDQDTFTEEVKRFASLRKDELLGEVDVLWRNHVTKDLTPPALVEPTPAEPSIPAGYRNVGSAYGAPDIRPVPGGLSTISHPSSQTPASGHGQDFILGQLPEGSQFQSEHEGLYGHQTVLDKESPPSSNAEISASSSSSRRSASPTGAGVKRQTKDEKARRNTAKGGSEKKVDEGDEKKPRDSRQKKAVRVNYQAKKVHPLRPK</sequence>
<organism evidence="2 3">
    <name type="scientific">Letharia columbiana</name>
    <dbReference type="NCBI Taxonomy" id="112416"/>
    <lineage>
        <taxon>Eukaryota</taxon>
        <taxon>Fungi</taxon>
        <taxon>Dikarya</taxon>
        <taxon>Ascomycota</taxon>
        <taxon>Pezizomycotina</taxon>
        <taxon>Lecanoromycetes</taxon>
        <taxon>OSLEUM clade</taxon>
        <taxon>Lecanoromycetidae</taxon>
        <taxon>Lecanorales</taxon>
        <taxon>Lecanorineae</taxon>
        <taxon>Parmeliaceae</taxon>
        <taxon>Letharia</taxon>
    </lineage>
</organism>
<feature type="compositionally biased region" description="Polar residues" evidence="1">
    <location>
        <begin position="267"/>
        <end position="278"/>
    </location>
</feature>
<evidence type="ECO:0000313" key="2">
    <source>
        <dbReference type="EMBL" id="KAF6237602.1"/>
    </source>
</evidence>
<accession>A0A8H6L6L1</accession>
<dbReference type="AlphaFoldDB" id="A0A8H6L6L1"/>
<feature type="compositionally biased region" description="Basic and acidic residues" evidence="1">
    <location>
        <begin position="357"/>
        <end position="375"/>
    </location>
</feature>
<gene>
    <name evidence="2" type="ORF">HO173_004492</name>
</gene>
<keyword evidence="3" id="KW-1185">Reference proteome</keyword>
<dbReference type="EMBL" id="JACCJC010000014">
    <property type="protein sequence ID" value="KAF6237602.1"/>
    <property type="molecule type" value="Genomic_DNA"/>
</dbReference>
<feature type="region of interest" description="Disordered" evidence="1">
    <location>
        <begin position="309"/>
        <end position="394"/>
    </location>
</feature>
<comment type="caution">
    <text evidence="2">The sequence shown here is derived from an EMBL/GenBank/DDBJ whole genome shotgun (WGS) entry which is preliminary data.</text>
</comment>
<feature type="region of interest" description="Disordered" evidence="1">
    <location>
        <begin position="254"/>
        <end position="288"/>
    </location>
</feature>
<name>A0A8H6L6L1_9LECA</name>
<reference evidence="2 3" key="1">
    <citation type="journal article" date="2020" name="Genomics">
        <title>Complete, high-quality genomes from long-read metagenomic sequencing of two wolf lichen thalli reveals enigmatic genome architecture.</title>
        <authorList>
            <person name="McKenzie S.K."/>
            <person name="Walston R.F."/>
            <person name="Allen J.L."/>
        </authorList>
    </citation>
    <scope>NUCLEOTIDE SEQUENCE [LARGE SCALE GENOMIC DNA]</scope>
    <source>
        <strain evidence="2">WasteWater2</strain>
    </source>
</reference>